<proteinExistence type="predicted"/>
<evidence type="ECO:0000313" key="2">
    <source>
        <dbReference type="EMBL" id="OOQ83268.1"/>
    </source>
</evidence>
<comment type="caution">
    <text evidence="2">The sequence shown here is derived from an EMBL/GenBank/DDBJ whole genome shotgun (WGS) entry which is preliminary data.</text>
</comment>
<sequence>MKFTTIATALAAVTTTIATAHTAKRDLYPISVTDLTASYYDQSKPETTLVNFKMSDPNTNIDTSCDSLWSIGQAATIKFNCSDPSYQLSYPNGIYNVEDFLIEISRADGSESGKARAYGNSWKCEKHDGYPSETCAWDGVFHVGVSR</sequence>
<organism evidence="2 3">
    <name type="scientific">Penicillium brasilianum</name>
    <dbReference type="NCBI Taxonomy" id="104259"/>
    <lineage>
        <taxon>Eukaryota</taxon>
        <taxon>Fungi</taxon>
        <taxon>Dikarya</taxon>
        <taxon>Ascomycota</taxon>
        <taxon>Pezizomycotina</taxon>
        <taxon>Eurotiomycetes</taxon>
        <taxon>Eurotiomycetidae</taxon>
        <taxon>Eurotiales</taxon>
        <taxon>Aspergillaceae</taxon>
        <taxon>Penicillium</taxon>
    </lineage>
</organism>
<gene>
    <name evidence="2" type="ORF">PEBR_35231</name>
</gene>
<feature type="signal peptide" evidence="1">
    <location>
        <begin position="1"/>
        <end position="18"/>
    </location>
</feature>
<dbReference type="EMBL" id="LJBN01000200">
    <property type="protein sequence ID" value="OOQ83268.1"/>
    <property type="molecule type" value="Genomic_DNA"/>
</dbReference>
<evidence type="ECO:0008006" key="4">
    <source>
        <dbReference type="Google" id="ProtNLM"/>
    </source>
</evidence>
<keyword evidence="1" id="KW-0732">Signal</keyword>
<accession>A0A1S9RDY7</accession>
<protein>
    <recommendedName>
        <fullName evidence="4">AA1-like domain-containing protein</fullName>
    </recommendedName>
</protein>
<reference evidence="3" key="1">
    <citation type="submission" date="2015-09" db="EMBL/GenBank/DDBJ databases">
        <authorList>
            <person name="Fill T.P."/>
            <person name="Baretta J.F."/>
            <person name="de Almeida L.G."/>
            <person name="Rocha M."/>
            <person name="de Souza D.H."/>
            <person name="Malavazi I."/>
            <person name="Cerdeira L.T."/>
            <person name="Hong H."/>
            <person name="Samborskyy M."/>
            <person name="de Vasconcelos A.T."/>
            <person name="Leadlay P."/>
            <person name="Rodrigues-Filho E."/>
        </authorList>
    </citation>
    <scope>NUCLEOTIDE SEQUENCE [LARGE SCALE GENOMIC DNA]</scope>
    <source>
        <strain evidence="3">LaBioMMi 136</strain>
    </source>
</reference>
<evidence type="ECO:0000256" key="1">
    <source>
        <dbReference type="SAM" id="SignalP"/>
    </source>
</evidence>
<evidence type="ECO:0000313" key="3">
    <source>
        <dbReference type="Proteomes" id="UP000190744"/>
    </source>
</evidence>
<name>A0A1S9RDY7_PENBI</name>
<feature type="chain" id="PRO_5012142557" description="AA1-like domain-containing protein" evidence="1">
    <location>
        <begin position="19"/>
        <end position="147"/>
    </location>
</feature>
<dbReference type="AlphaFoldDB" id="A0A1S9RDY7"/>
<dbReference type="Proteomes" id="UP000190744">
    <property type="component" value="Unassembled WGS sequence"/>
</dbReference>